<organism evidence="1 2">
    <name type="scientific">Xylaria curta</name>
    <dbReference type="NCBI Taxonomy" id="42375"/>
    <lineage>
        <taxon>Eukaryota</taxon>
        <taxon>Fungi</taxon>
        <taxon>Dikarya</taxon>
        <taxon>Ascomycota</taxon>
        <taxon>Pezizomycotina</taxon>
        <taxon>Sordariomycetes</taxon>
        <taxon>Xylariomycetidae</taxon>
        <taxon>Xylariales</taxon>
        <taxon>Xylariaceae</taxon>
        <taxon>Xylaria</taxon>
    </lineage>
</organism>
<reference evidence="1" key="1">
    <citation type="submission" date="2022-10" db="EMBL/GenBank/DDBJ databases">
        <title>Genome Sequence of Xylaria curta.</title>
        <authorList>
            <person name="Buettner E."/>
        </authorList>
    </citation>
    <scope>NUCLEOTIDE SEQUENCE</scope>
    <source>
        <strain evidence="1">Babe10</strain>
    </source>
</reference>
<dbReference type="Proteomes" id="UP001143856">
    <property type="component" value="Unassembled WGS sequence"/>
</dbReference>
<protein>
    <submittedName>
        <fullName evidence="1">Uncharacterized protein</fullName>
    </submittedName>
</protein>
<comment type="caution">
    <text evidence="1">The sequence shown here is derived from an EMBL/GenBank/DDBJ whole genome shotgun (WGS) entry which is preliminary data.</text>
</comment>
<name>A0ACC1P279_9PEZI</name>
<proteinExistence type="predicted"/>
<evidence type="ECO:0000313" key="1">
    <source>
        <dbReference type="EMBL" id="KAJ2984658.1"/>
    </source>
</evidence>
<accession>A0ACC1P279</accession>
<gene>
    <name evidence="1" type="ORF">NUW58_g5945</name>
</gene>
<sequence>MARTTRPTIPVDSSWRMVEEGENDSFDTTIIQDAFDDFMSSQQSQFTSYSQDMPSQDSIRDFAENADEEDVIQRTPFQPSLASVRRVPVDKERTPVPEFFMPTVGLSSPRRSSTRSSNTIRPDADATPQFRRRTYWQESTNESRLGYPTRPLDPRERGPAPNRALQPPSLFKRFASPVAVFLFDCLAWALSVVGMALCFAKWPVAILLAFYVAMGMATVGKNATTQSFSASLQPICRIPGVSFLNLTWCLDEPVDTDMRRPLAPIEFTELMMAQAHFERVVEESTQAVALPHEMRRAESSIRDLRTIVQVSDIPAHEELVYEFDGYLESAIKIVNQLQMLNAGTSSAIDSVTSRNQDTLRFIESIAEKQKSIFSLIPASIWRTPDTEVTDERRILDQYIEHTLIVSGWIERLIAQAQTILKLLSTADDHIGRMHEYVVKHGNAIRGERGEVLWDLWTIVRPKGDRRAKLDAKLQVLQQVETQRIRAAVQLMNLVHDLGDIQTKLDDLRDSVSAPGFYASVS</sequence>
<evidence type="ECO:0000313" key="2">
    <source>
        <dbReference type="Proteomes" id="UP001143856"/>
    </source>
</evidence>
<dbReference type="EMBL" id="JAPDGR010001250">
    <property type="protein sequence ID" value="KAJ2984658.1"/>
    <property type="molecule type" value="Genomic_DNA"/>
</dbReference>
<keyword evidence="2" id="KW-1185">Reference proteome</keyword>